<keyword evidence="1" id="KW-0472">Membrane</keyword>
<protein>
    <submittedName>
        <fullName evidence="2">CLUMA_CG015015, isoform A</fullName>
    </submittedName>
</protein>
<evidence type="ECO:0000313" key="3">
    <source>
        <dbReference type="Proteomes" id="UP000183832"/>
    </source>
</evidence>
<gene>
    <name evidence="2" type="ORF">CLUMA_CG015015</name>
</gene>
<feature type="transmembrane region" description="Helical" evidence="1">
    <location>
        <begin position="83"/>
        <end position="102"/>
    </location>
</feature>
<keyword evidence="1" id="KW-1133">Transmembrane helix</keyword>
<proteinExistence type="predicted"/>
<evidence type="ECO:0000313" key="2">
    <source>
        <dbReference type="EMBL" id="CRL01799.1"/>
    </source>
</evidence>
<organism evidence="2 3">
    <name type="scientific">Clunio marinus</name>
    <dbReference type="NCBI Taxonomy" id="568069"/>
    <lineage>
        <taxon>Eukaryota</taxon>
        <taxon>Metazoa</taxon>
        <taxon>Ecdysozoa</taxon>
        <taxon>Arthropoda</taxon>
        <taxon>Hexapoda</taxon>
        <taxon>Insecta</taxon>
        <taxon>Pterygota</taxon>
        <taxon>Neoptera</taxon>
        <taxon>Endopterygota</taxon>
        <taxon>Diptera</taxon>
        <taxon>Nematocera</taxon>
        <taxon>Chironomoidea</taxon>
        <taxon>Chironomidae</taxon>
        <taxon>Clunio</taxon>
    </lineage>
</organism>
<dbReference type="AlphaFoldDB" id="A0A1J1INH9"/>
<dbReference type="EMBL" id="CVRI01000056">
    <property type="protein sequence ID" value="CRL01799.1"/>
    <property type="molecule type" value="Genomic_DNA"/>
</dbReference>
<accession>A0A1J1INH9</accession>
<name>A0A1J1INH9_9DIPT</name>
<keyword evidence="1" id="KW-0812">Transmembrane</keyword>
<sequence>MNCSTRRNNLSETEDTAKVFYGLRDLVHGFRRMNNLKLELDCPVVFYLLPFSRNEDTRARSFPHHGASENYSLQTTRKEKRKVFLFDTLGVCVWVSIVFLFFKGSLLFWGLNEPILESSKKSFFRVDALEKK</sequence>
<reference evidence="2 3" key="1">
    <citation type="submission" date="2015-04" db="EMBL/GenBank/DDBJ databases">
        <authorList>
            <person name="Syromyatnikov M.Y."/>
            <person name="Popov V.N."/>
        </authorList>
    </citation>
    <scope>NUCLEOTIDE SEQUENCE [LARGE SCALE GENOMIC DNA]</scope>
</reference>
<dbReference type="Proteomes" id="UP000183832">
    <property type="component" value="Unassembled WGS sequence"/>
</dbReference>
<evidence type="ECO:0000256" key="1">
    <source>
        <dbReference type="SAM" id="Phobius"/>
    </source>
</evidence>
<keyword evidence="3" id="KW-1185">Reference proteome</keyword>